<dbReference type="Proteomes" id="UP001491310">
    <property type="component" value="Unassembled WGS sequence"/>
</dbReference>
<evidence type="ECO:0000256" key="1">
    <source>
        <dbReference type="ARBA" id="ARBA00022741"/>
    </source>
</evidence>
<gene>
    <name evidence="5" type="ORF">WJX75_001121</name>
</gene>
<dbReference type="InterPro" id="IPR036265">
    <property type="entry name" value="HIT-like_sf"/>
</dbReference>
<keyword evidence="2" id="KW-0378">Hydrolase</keyword>
<dbReference type="InterPro" id="IPR001310">
    <property type="entry name" value="Histidine_triad_HIT"/>
</dbReference>
<dbReference type="PROSITE" id="PS51084">
    <property type="entry name" value="HIT_2"/>
    <property type="match status" value="1"/>
</dbReference>
<evidence type="ECO:0000256" key="2">
    <source>
        <dbReference type="ARBA" id="ARBA00022801"/>
    </source>
</evidence>
<keyword evidence="1" id="KW-0547">Nucleotide-binding</keyword>
<dbReference type="PANTHER" id="PTHR12486">
    <property type="entry name" value="APRATAXIN-RELATED"/>
    <property type="match status" value="1"/>
</dbReference>
<dbReference type="Gene3D" id="3.30.428.10">
    <property type="entry name" value="HIT-like"/>
    <property type="match status" value="1"/>
</dbReference>
<comment type="caution">
    <text evidence="5">The sequence shown here is derived from an EMBL/GenBank/DDBJ whole genome shotgun (WGS) entry which is preliminary data.</text>
</comment>
<feature type="domain" description="HIT" evidence="4">
    <location>
        <begin position="13"/>
        <end position="61"/>
    </location>
</feature>
<evidence type="ECO:0000256" key="3">
    <source>
        <dbReference type="PROSITE-ProRule" id="PRU00464"/>
    </source>
</evidence>
<dbReference type="SUPFAM" id="SSF54197">
    <property type="entry name" value="HIT-like"/>
    <property type="match status" value="1"/>
</dbReference>
<evidence type="ECO:0000313" key="5">
    <source>
        <dbReference type="EMBL" id="KAK9917125.1"/>
    </source>
</evidence>
<evidence type="ECO:0000313" key="6">
    <source>
        <dbReference type="Proteomes" id="UP001491310"/>
    </source>
</evidence>
<reference evidence="5 6" key="1">
    <citation type="journal article" date="2024" name="Nat. Commun.">
        <title>Phylogenomics reveals the evolutionary origins of lichenization in chlorophyte algae.</title>
        <authorList>
            <person name="Puginier C."/>
            <person name="Libourel C."/>
            <person name="Otte J."/>
            <person name="Skaloud P."/>
            <person name="Haon M."/>
            <person name="Grisel S."/>
            <person name="Petersen M."/>
            <person name="Berrin J.G."/>
            <person name="Delaux P.M."/>
            <person name="Dal Grande F."/>
            <person name="Keller J."/>
        </authorList>
    </citation>
    <scope>NUCLEOTIDE SEQUENCE [LARGE SCALE GENOMIC DNA]</scope>
    <source>
        <strain evidence="5 6">SAG 216-7</strain>
    </source>
</reference>
<organism evidence="5 6">
    <name type="scientific">Coccomyxa subellipsoidea</name>
    <dbReference type="NCBI Taxonomy" id="248742"/>
    <lineage>
        <taxon>Eukaryota</taxon>
        <taxon>Viridiplantae</taxon>
        <taxon>Chlorophyta</taxon>
        <taxon>core chlorophytes</taxon>
        <taxon>Trebouxiophyceae</taxon>
        <taxon>Trebouxiophyceae incertae sedis</taxon>
        <taxon>Coccomyxaceae</taxon>
        <taxon>Coccomyxa</taxon>
    </lineage>
</organism>
<comment type="caution">
    <text evidence="3">Lacks conserved residue(s) required for the propagation of feature annotation.</text>
</comment>
<evidence type="ECO:0000259" key="4">
    <source>
        <dbReference type="PROSITE" id="PS51084"/>
    </source>
</evidence>
<keyword evidence="6" id="KW-1185">Reference proteome</keyword>
<name>A0ABR2Z0C7_9CHLO</name>
<sequence>MVPGSREQQEKCIFCRIARREESNDILFEDKNLVAFRDIHPAASEHILVISKAHIPSLYSLMPNPEDIQLVEDMIAVGTELLSGTPPAERKFGFHYPPFNSYVTAHQLLDRLRKDVKPNAVSM</sequence>
<dbReference type="InterPro" id="IPR011146">
    <property type="entry name" value="HIT-like"/>
</dbReference>
<dbReference type="Pfam" id="PF11969">
    <property type="entry name" value="DcpS_C"/>
    <property type="match status" value="1"/>
</dbReference>
<dbReference type="PANTHER" id="PTHR12486:SF5">
    <property type="entry name" value="ADENOSINE 5'-MONOPHOSPHORAMIDASE HINT3"/>
    <property type="match status" value="1"/>
</dbReference>
<accession>A0ABR2Z0C7</accession>
<protein>
    <recommendedName>
        <fullName evidence="4">HIT domain-containing protein</fullName>
    </recommendedName>
</protein>
<proteinExistence type="predicted"/>
<dbReference type="EMBL" id="JALJOT010000002">
    <property type="protein sequence ID" value="KAK9917125.1"/>
    <property type="molecule type" value="Genomic_DNA"/>
</dbReference>
<dbReference type="PRINTS" id="PR00332">
    <property type="entry name" value="HISTRIAD"/>
</dbReference>